<organism evidence="1 2">
    <name type="scientific">Kitasatospora aureofaciens</name>
    <name type="common">Streptomyces aureofaciens</name>
    <dbReference type="NCBI Taxonomy" id="1894"/>
    <lineage>
        <taxon>Bacteria</taxon>
        <taxon>Bacillati</taxon>
        <taxon>Actinomycetota</taxon>
        <taxon>Actinomycetes</taxon>
        <taxon>Kitasatosporales</taxon>
        <taxon>Streptomycetaceae</taxon>
        <taxon>Kitasatospora</taxon>
    </lineage>
</organism>
<comment type="caution">
    <text evidence="1">The sequence shown here is derived from an EMBL/GenBank/DDBJ whole genome shotgun (WGS) entry which is preliminary data.</text>
</comment>
<dbReference type="Proteomes" id="UP000037395">
    <property type="component" value="Unassembled WGS sequence"/>
</dbReference>
<evidence type="ECO:0000313" key="1">
    <source>
        <dbReference type="EMBL" id="OEV35050.1"/>
    </source>
</evidence>
<protein>
    <submittedName>
        <fullName evidence="1">Uncharacterized protein</fullName>
    </submittedName>
</protein>
<gene>
    <name evidence="1" type="ORF">HS99_0034525</name>
</gene>
<proteinExistence type="predicted"/>
<dbReference type="EMBL" id="JPRF03000040">
    <property type="protein sequence ID" value="OEV35050.1"/>
    <property type="molecule type" value="Genomic_DNA"/>
</dbReference>
<reference evidence="1" key="1">
    <citation type="submission" date="2016-08" db="EMBL/GenBank/DDBJ databases">
        <title>Sequencing, Assembly and Comparative Genomics of S. aureofaciens ATCC 10762.</title>
        <authorList>
            <person name="Gradnigo J.S."/>
            <person name="Johnson N."/>
            <person name="Somerville G.A."/>
        </authorList>
    </citation>
    <scope>NUCLEOTIDE SEQUENCE [LARGE SCALE GENOMIC DNA]</scope>
    <source>
        <strain evidence="1">ATCC 10762</strain>
    </source>
</reference>
<keyword evidence="2" id="KW-1185">Reference proteome</keyword>
<evidence type="ECO:0000313" key="2">
    <source>
        <dbReference type="Proteomes" id="UP000037395"/>
    </source>
</evidence>
<name>A0A1E7N2Z6_KITAU</name>
<accession>A0A1E7N2Z6</accession>
<dbReference type="AlphaFoldDB" id="A0A1E7N2Z6"/>
<sequence length="59" mass="6682">MPSSLFEPLWDQLSALFPKRPEFDPNHPLGCHELLLRGGQVVLVVLEPGDFFHGRTLAR</sequence>